<dbReference type="InterPro" id="IPR002110">
    <property type="entry name" value="Ankyrin_rpt"/>
</dbReference>
<dbReference type="Proteomes" id="UP000005206">
    <property type="component" value="Chromosome 8"/>
</dbReference>
<dbReference type="EMBL" id="GG698904">
    <property type="protein sequence ID" value="EEU42612.1"/>
    <property type="molecule type" value="Genomic_DNA"/>
</dbReference>
<feature type="repeat" description="ANK" evidence="3">
    <location>
        <begin position="427"/>
        <end position="461"/>
    </location>
</feature>
<dbReference type="Pfam" id="PF12796">
    <property type="entry name" value="Ank_2"/>
    <property type="match status" value="2"/>
</dbReference>
<dbReference type="InterPro" id="IPR036770">
    <property type="entry name" value="Ankyrin_rpt-contain_sf"/>
</dbReference>
<dbReference type="VEuPathDB" id="FungiDB:NECHADRAFT_84042"/>
<dbReference type="PROSITE" id="PS50088">
    <property type="entry name" value="ANK_REPEAT"/>
    <property type="match status" value="5"/>
</dbReference>
<evidence type="ECO:0000313" key="6">
    <source>
        <dbReference type="Proteomes" id="UP000005206"/>
    </source>
</evidence>
<feature type="repeat" description="ANK" evidence="3">
    <location>
        <begin position="495"/>
        <end position="527"/>
    </location>
</feature>
<gene>
    <name evidence="5" type="ORF">NECHADRAFT_84042</name>
</gene>
<dbReference type="PANTHER" id="PTHR24198:SF165">
    <property type="entry name" value="ANKYRIN REPEAT-CONTAINING PROTEIN-RELATED"/>
    <property type="match status" value="1"/>
</dbReference>
<dbReference type="OrthoDB" id="7464126at2759"/>
<keyword evidence="2 3" id="KW-0040">ANK repeat</keyword>
<feature type="repeat" description="ANK" evidence="3">
    <location>
        <begin position="601"/>
        <end position="636"/>
    </location>
</feature>
<evidence type="ECO:0000256" key="2">
    <source>
        <dbReference type="ARBA" id="ARBA00023043"/>
    </source>
</evidence>
<reference evidence="5 6" key="1">
    <citation type="journal article" date="2009" name="PLoS Genet.">
        <title>The genome of Nectria haematococca: contribution of supernumerary chromosomes to gene expansion.</title>
        <authorList>
            <person name="Coleman J.J."/>
            <person name="Rounsley S.D."/>
            <person name="Rodriguez-Carres M."/>
            <person name="Kuo A."/>
            <person name="Wasmann C.C."/>
            <person name="Grimwood J."/>
            <person name="Schmutz J."/>
            <person name="Taga M."/>
            <person name="White G.J."/>
            <person name="Zhou S."/>
            <person name="Schwartz D.C."/>
            <person name="Freitag M."/>
            <person name="Ma L.J."/>
            <person name="Danchin E.G."/>
            <person name="Henrissat B."/>
            <person name="Coutinho P.M."/>
            <person name="Nelson D.R."/>
            <person name="Straney D."/>
            <person name="Napoli C.A."/>
            <person name="Barker B.M."/>
            <person name="Gribskov M."/>
            <person name="Rep M."/>
            <person name="Kroken S."/>
            <person name="Molnar I."/>
            <person name="Rensing C."/>
            <person name="Kennell J.C."/>
            <person name="Zamora J."/>
            <person name="Farman M.L."/>
            <person name="Selker E.U."/>
            <person name="Salamov A."/>
            <person name="Shapiro H."/>
            <person name="Pangilinan J."/>
            <person name="Lindquist E."/>
            <person name="Lamers C."/>
            <person name="Grigoriev I.V."/>
            <person name="Geiser D.M."/>
            <person name="Covert S.F."/>
            <person name="Temporini E."/>
            <person name="Vanetten H.D."/>
        </authorList>
    </citation>
    <scope>NUCLEOTIDE SEQUENCE [LARGE SCALE GENOMIC DNA]</scope>
    <source>
        <strain evidence="6">ATCC MYA-4622 / CBS 123669 / FGSC 9596 / NRRL 45880 / 77-13-4</strain>
    </source>
</reference>
<dbReference type="SUPFAM" id="SSF48403">
    <property type="entry name" value="Ankyrin repeat"/>
    <property type="match status" value="1"/>
</dbReference>
<name>C7YZI6_FUSV7</name>
<organism evidence="5 6">
    <name type="scientific">Fusarium vanettenii (strain ATCC MYA-4622 / CBS 123669 / FGSC 9596 / NRRL 45880 / 77-13-4)</name>
    <name type="common">Fusarium solani subsp. pisi</name>
    <dbReference type="NCBI Taxonomy" id="660122"/>
    <lineage>
        <taxon>Eukaryota</taxon>
        <taxon>Fungi</taxon>
        <taxon>Dikarya</taxon>
        <taxon>Ascomycota</taxon>
        <taxon>Pezizomycotina</taxon>
        <taxon>Sordariomycetes</taxon>
        <taxon>Hypocreomycetidae</taxon>
        <taxon>Hypocreales</taxon>
        <taxon>Nectriaceae</taxon>
        <taxon>Fusarium</taxon>
        <taxon>Fusarium solani species complex</taxon>
        <taxon>Fusarium vanettenii</taxon>
    </lineage>
</organism>
<dbReference type="AlphaFoldDB" id="C7YZI6"/>
<dbReference type="KEGG" id="nhe:NECHADRAFT_84042"/>
<evidence type="ECO:0000256" key="3">
    <source>
        <dbReference type="PROSITE-ProRule" id="PRU00023"/>
    </source>
</evidence>
<dbReference type="eggNOG" id="KOG0502">
    <property type="taxonomic scope" value="Eukaryota"/>
</dbReference>
<evidence type="ECO:0000256" key="1">
    <source>
        <dbReference type="ARBA" id="ARBA00022737"/>
    </source>
</evidence>
<dbReference type="OMA" id="ACHFLLE"/>
<keyword evidence="6" id="KW-1185">Reference proteome</keyword>
<dbReference type="Gene3D" id="1.25.40.20">
    <property type="entry name" value="Ankyrin repeat-containing domain"/>
    <property type="match status" value="2"/>
</dbReference>
<sequence length="787" mass="88168">MVPYYRQGAAGSLRVTATISLITAMLNDVQSGIATWGSSSVSGRAGEMLLERTAQRLEEINSELQRFLEHCGKESTDNNAVKAKKRKWILQSDKLQKLREKSMDAKMNLHFALTSQSRGLVCEQPSDSSSRISPSTFSGEEKTEGSETDAAESASSLDSSTEAQLACHDDSKLSTYVSTSQSQQIAPMRKIRCSKLCRCRCHSSQRRSRRANWTVPFLGSLLVDYRSAPGTQQTACSDIHCSATTESVLELNYYSPTWLWKGMMSFGASYHNAAGLRVALRPKRVLSRTDLVIAVIDSPFENFCDAIRTETIRIYPDDEVAVQLSLIEFLILFRRFDYVEFLLNLWRQLLPGQNFPRSLLAHIKDVLLTYQDLPGQLESLLDQVLSSADEGLEETRVCQAIKQGLDISFIRQALEDEPWTVNVCDVFGNPPLHLALYHLRDPMDVLELLIGMGANVHLRGLWGQTPLMIAAERGNLECICILSRTKASLEAKDWLGNTAMHRATMFTQFEAVQLLLASGSQVTAQNLDGDMPLHFLGATQIQDEQVAQKTLRLLLKHQEAGIESRNYLGQTPVVMAAITNRIPAIRLLVNEGASLQAIDNGGFTFLHYAASLFNLETLQYLDSLYLSGIDLNHHDNYGRTPWDIFQIAISVSPVHLGSCRRPLIAEQQAFVSLYEGIRNRTAEQDISQLEQVLHALSQQETTTACSLLHTLIEEKQKWASGLHQWYRILARQVQEGELDTVIESIVDYIKELRELIQSSAWDLPSRHVSQPKVGEVQDLEKDYESSG</sequence>
<dbReference type="HOGENOM" id="CLU_340665_0_0_1"/>
<evidence type="ECO:0000313" key="5">
    <source>
        <dbReference type="EMBL" id="EEU42612.1"/>
    </source>
</evidence>
<dbReference type="PROSITE" id="PS50297">
    <property type="entry name" value="ANK_REP_REGION"/>
    <property type="match status" value="3"/>
</dbReference>
<dbReference type="SMART" id="SM00248">
    <property type="entry name" value="ANK"/>
    <property type="match status" value="5"/>
</dbReference>
<dbReference type="InParanoid" id="C7YZI6"/>
<proteinExistence type="predicted"/>
<evidence type="ECO:0000256" key="4">
    <source>
        <dbReference type="SAM" id="MobiDB-lite"/>
    </source>
</evidence>
<accession>C7YZI6</accession>
<dbReference type="RefSeq" id="XP_003048325.1">
    <property type="nucleotide sequence ID" value="XM_003048279.1"/>
</dbReference>
<dbReference type="PANTHER" id="PTHR24198">
    <property type="entry name" value="ANKYRIN REPEAT AND PROTEIN KINASE DOMAIN-CONTAINING PROTEIN"/>
    <property type="match status" value="1"/>
</dbReference>
<feature type="repeat" description="ANK" evidence="3">
    <location>
        <begin position="462"/>
        <end position="494"/>
    </location>
</feature>
<dbReference type="PRINTS" id="PR01415">
    <property type="entry name" value="ANKYRIN"/>
</dbReference>
<feature type="compositionally biased region" description="Low complexity" evidence="4">
    <location>
        <begin position="126"/>
        <end position="138"/>
    </location>
</feature>
<feature type="region of interest" description="Disordered" evidence="4">
    <location>
        <begin position="122"/>
        <end position="159"/>
    </location>
</feature>
<protein>
    <submittedName>
        <fullName evidence="5">Uncharacterized protein</fullName>
    </submittedName>
</protein>
<feature type="repeat" description="ANK" evidence="3">
    <location>
        <begin position="568"/>
        <end position="600"/>
    </location>
</feature>
<dbReference type="GeneID" id="9667598"/>
<keyword evidence="1" id="KW-0677">Repeat</keyword>